<evidence type="ECO:0000259" key="1">
    <source>
        <dbReference type="Pfam" id="PF13471"/>
    </source>
</evidence>
<organism evidence="2 3">
    <name type="scientific">Cohnella lubricantis</name>
    <dbReference type="NCBI Taxonomy" id="2163172"/>
    <lineage>
        <taxon>Bacteria</taxon>
        <taxon>Bacillati</taxon>
        <taxon>Bacillota</taxon>
        <taxon>Bacilli</taxon>
        <taxon>Bacillales</taxon>
        <taxon>Paenibacillaceae</taxon>
        <taxon>Cohnella</taxon>
    </lineage>
</organism>
<evidence type="ECO:0000313" key="3">
    <source>
        <dbReference type="Proteomes" id="UP000574133"/>
    </source>
</evidence>
<dbReference type="EMBL" id="JACJVN010000023">
    <property type="protein sequence ID" value="MBB6676825.1"/>
    <property type="molecule type" value="Genomic_DNA"/>
</dbReference>
<dbReference type="InterPro" id="IPR032708">
    <property type="entry name" value="McjB_C"/>
</dbReference>
<dbReference type="AlphaFoldDB" id="A0A841T9X2"/>
<dbReference type="Pfam" id="PF13471">
    <property type="entry name" value="Transglut_core3"/>
    <property type="match status" value="1"/>
</dbReference>
<gene>
    <name evidence="2" type="ORF">H4Q31_05705</name>
</gene>
<dbReference type="RefSeq" id="WP_185178114.1">
    <property type="nucleotide sequence ID" value="NZ_CBCSEP010000001.1"/>
</dbReference>
<dbReference type="NCBIfam" id="NF033537">
    <property type="entry name" value="lasso_biosyn_B2"/>
    <property type="match status" value="1"/>
</dbReference>
<name>A0A841T9X2_9BACL</name>
<feature type="domain" description="Microcin J25-processing protein McjB C-terminal" evidence="1">
    <location>
        <begin position="44"/>
        <end position="136"/>
    </location>
</feature>
<accession>A0A841T9X2</accession>
<keyword evidence="3" id="KW-1185">Reference proteome</keyword>
<protein>
    <submittedName>
        <fullName evidence="2">Lasso peptide biosynthesis B2 protein</fullName>
    </submittedName>
</protein>
<dbReference type="InterPro" id="IPR053521">
    <property type="entry name" value="McjB-like"/>
</dbReference>
<dbReference type="Proteomes" id="UP000574133">
    <property type="component" value="Unassembled WGS sequence"/>
</dbReference>
<comment type="caution">
    <text evidence="2">The sequence shown here is derived from an EMBL/GenBank/DDBJ whole genome shotgun (WGS) entry which is preliminary data.</text>
</comment>
<sequence length="154" mass="17289">MRRRFGSIIAKSCLLVEAFFYLAWSKAIVARSFARVTAGLGEPMSETPFSRSRERSIVIERVSAAVNRASRHTPWKSTCLVRAVAAMKMLERRRMDSTLYLGTAKDAGGRMIAHAWLRSGTWYVTGAKEMEHYAVVGKFANRLERTGVEEADAK</sequence>
<evidence type="ECO:0000313" key="2">
    <source>
        <dbReference type="EMBL" id="MBB6676825.1"/>
    </source>
</evidence>
<reference evidence="2 3" key="1">
    <citation type="submission" date="2020-08" db="EMBL/GenBank/DDBJ databases">
        <title>Cohnella phylogeny.</title>
        <authorList>
            <person name="Dunlap C."/>
        </authorList>
    </citation>
    <scope>NUCLEOTIDE SEQUENCE [LARGE SCALE GENOMIC DNA]</scope>
    <source>
        <strain evidence="2 3">DSM 103658</strain>
    </source>
</reference>
<proteinExistence type="predicted"/>